<feature type="domain" description="Transposase DDE" evidence="1">
    <location>
        <begin position="82"/>
        <end position="175"/>
    </location>
</feature>
<evidence type="ECO:0000259" key="1">
    <source>
        <dbReference type="Pfam" id="PF13751"/>
    </source>
</evidence>
<comment type="caution">
    <text evidence="2">The sequence shown here is derived from an EMBL/GenBank/DDBJ whole genome shotgun (WGS) entry which is preliminary data.</text>
</comment>
<evidence type="ECO:0000313" key="3">
    <source>
        <dbReference type="Proteomes" id="UP000649259"/>
    </source>
</evidence>
<dbReference type="Pfam" id="PF13751">
    <property type="entry name" value="DDE_Tnp_1_6"/>
    <property type="match status" value="1"/>
</dbReference>
<dbReference type="InterPro" id="IPR025668">
    <property type="entry name" value="Tnp_DDE_dom"/>
</dbReference>
<dbReference type="Proteomes" id="UP000649259">
    <property type="component" value="Unassembled WGS sequence"/>
</dbReference>
<dbReference type="RefSeq" id="WP_189919392.1">
    <property type="nucleotide sequence ID" value="NZ_BMSI01000002.1"/>
</dbReference>
<dbReference type="GeneID" id="91470408"/>
<reference evidence="3" key="1">
    <citation type="submission" date="2023-07" db="EMBL/GenBank/DDBJ databases">
        <title>Whole genome shotgun sequence of Streptomyces cacaoi subsp. asoensis NBRC 13813.</title>
        <authorList>
            <person name="Komaki H."/>
            <person name="Tamura T."/>
        </authorList>
    </citation>
    <scope>NUCLEOTIDE SEQUENCE [LARGE SCALE GENOMIC DNA]</scope>
    <source>
        <strain evidence="3">NBRC 13813</strain>
    </source>
</reference>
<name>A0ABQ3RYC3_9ACTN</name>
<gene>
    <name evidence="2" type="ORF">Saso_25160</name>
</gene>
<proteinExistence type="predicted"/>
<keyword evidence="3" id="KW-1185">Reference proteome</keyword>
<protein>
    <recommendedName>
        <fullName evidence="1">Transposase DDE domain-containing protein</fullName>
    </recommendedName>
</protein>
<accession>A0ABQ3RYC3</accession>
<evidence type="ECO:0000313" key="2">
    <source>
        <dbReference type="EMBL" id="GHI60866.1"/>
    </source>
</evidence>
<sequence>MALTPGVGPEHHEATVGVDLLAGEDRPVDAFGDTAYSTGEARQALEAAGHLLFFKPAPLRAAVLGGFTLDDFVISTAAATVTCPAGHTVALSDPGGQHNQRKAAFGNLCTGRPLRERCTKAKAGRIVTVRPHHDLLAAARRQATTDPGWQADYRRWRPPVERAVAWLLHHGNRRSELLRIPGRGDNRDPGACRCSG</sequence>
<dbReference type="EMBL" id="BNEB01000002">
    <property type="protein sequence ID" value="GHI60866.1"/>
    <property type="molecule type" value="Genomic_DNA"/>
</dbReference>
<organism evidence="2 3">
    <name type="scientific">Streptomyces asoensis</name>
    <dbReference type="NCBI Taxonomy" id="249586"/>
    <lineage>
        <taxon>Bacteria</taxon>
        <taxon>Bacillati</taxon>
        <taxon>Actinomycetota</taxon>
        <taxon>Actinomycetes</taxon>
        <taxon>Kitasatosporales</taxon>
        <taxon>Streptomycetaceae</taxon>
        <taxon>Streptomyces</taxon>
    </lineage>
</organism>